<dbReference type="PANTHER" id="PTHR21284:SF12">
    <property type="entry name" value="EG:80H7.2 PROTEIN"/>
    <property type="match status" value="1"/>
</dbReference>
<accession>A0A2C9KKA0</accession>
<sequence>MANVCFVLGLISSALSLICVLVAMASSQWLQIRIHSFESDVGLMRHCEPRNSYCGEMEKLDALVDIHYAAWFRSIQALYLLHCLGMLFSTVMYILYAIRFLESKGSFRVLTAFNFLALAAGVYSVTMFGMNHRAYFSIPAGAPEESALLGYGFYMAITGCCISLLAMLFSAMEASHAVDLLQNMQNRLTVWTTPYTLFVDQEA</sequence>
<dbReference type="OrthoDB" id="6101031at2759"/>
<feature type="transmembrane region" description="Helical" evidence="1">
    <location>
        <begin position="109"/>
        <end position="128"/>
    </location>
</feature>
<feature type="transmembrane region" description="Helical" evidence="1">
    <location>
        <begin position="148"/>
        <end position="169"/>
    </location>
</feature>
<proteinExistence type="predicted"/>
<gene>
    <name evidence="3" type="primary">106071473</name>
    <name evidence="6" type="synonym">LOC106071473</name>
</gene>
<reference evidence="3" key="1">
    <citation type="submission" date="2020-05" db="UniProtKB">
        <authorList>
            <consortium name="EnsemblMetazoa"/>
        </authorList>
    </citation>
    <scope>IDENTIFICATION</scope>
    <source>
        <strain evidence="3">BB02</strain>
    </source>
</reference>
<evidence type="ECO:0000313" key="6">
    <source>
        <dbReference type="RefSeq" id="XP_055871329.1"/>
    </source>
</evidence>
<feature type="transmembrane region" description="Helical" evidence="1">
    <location>
        <begin position="77"/>
        <end position="97"/>
    </location>
</feature>
<dbReference type="OMA" id="CGDMERI"/>
<keyword evidence="5" id="KW-1185">Reference proteome</keyword>
<dbReference type="AlphaFoldDB" id="A0A2C9KKA0"/>
<feature type="signal peptide" evidence="2">
    <location>
        <begin position="1"/>
        <end position="16"/>
    </location>
</feature>
<reference evidence="6" key="2">
    <citation type="submission" date="2025-04" db="UniProtKB">
        <authorList>
            <consortium name="RefSeq"/>
        </authorList>
    </citation>
    <scope>IDENTIFICATION</scope>
</reference>
<name>A0A2C9KKA0_BIOGL</name>
<dbReference type="VEuPathDB" id="VectorBase:BGLB020673"/>
<dbReference type="EnsemblMetazoa" id="BGLB020673-RA">
    <property type="protein sequence ID" value="BGLB020673-PA"/>
    <property type="gene ID" value="BGLB020673"/>
</dbReference>
<dbReference type="RefSeq" id="XP_055871329.1">
    <property type="nucleotide sequence ID" value="XM_056015354.1"/>
</dbReference>
<dbReference type="PANTHER" id="PTHR21284">
    <property type="entry name" value="EG:80H7.2 PROTEIN"/>
    <property type="match status" value="1"/>
</dbReference>
<keyword evidence="1" id="KW-0472">Membrane</keyword>
<dbReference type="Proteomes" id="UP000076420">
    <property type="component" value="Unassembled WGS sequence"/>
</dbReference>
<organism evidence="3 4">
    <name type="scientific">Biomphalaria glabrata</name>
    <name type="common">Bloodfluke planorb</name>
    <name type="synonym">Freshwater snail</name>
    <dbReference type="NCBI Taxonomy" id="6526"/>
    <lineage>
        <taxon>Eukaryota</taxon>
        <taxon>Metazoa</taxon>
        <taxon>Spiralia</taxon>
        <taxon>Lophotrochozoa</taxon>
        <taxon>Mollusca</taxon>
        <taxon>Gastropoda</taxon>
        <taxon>Heterobranchia</taxon>
        <taxon>Euthyneura</taxon>
        <taxon>Panpulmonata</taxon>
        <taxon>Hygrophila</taxon>
        <taxon>Lymnaeoidea</taxon>
        <taxon>Planorbidae</taxon>
        <taxon>Biomphalaria</taxon>
    </lineage>
</organism>
<evidence type="ECO:0000313" key="5">
    <source>
        <dbReference type="Proteomes" id="UP001165740"/>
    </source>
</evidence>
<evidence type="ECO:0000256" key="1">
    <source>
        <dbReference type="SAM" id="Phobius"/>
    </source>
</evidence>
<keyword evidence="2" id="KW-0732">Signal</keyword>
<evidence type="ECO:0000256" key="2">
    <source>
        <dbReference type="SAM" id="SignalP"/>
    </source>
</evidence>
<dbReference type="Proteomes" id="UP001165740">
    <property type="component" value="Chromosome 17"/>
</dbReference>
<dbReference type="Gene3D" id="1.20.140.150">
    <property type="match status" value="1"/>
</dbReference>
<dbReference type="VEuPathDB" id="VectorBase:BGLAX_037416"/>
<protein>
    <submittedName>
        <fullName evidence="6">Uncharacterized protein LOC106071473</fullName>
    </submittedName>
</protein>
<evidence type="ECO:0000313" key="4">
    <source>
        <dbReference type="Proteomes" id="UP000076420"/>
    </source>
</evidence>
<keyword evidence="1" id="KW-0812">Transmembrane</keyword>
<keyword evidence="1" id="KW-1133">Transmembrane helix</keyword>
<evidence type="ECO:0000313" key="3">
    <source>
        <dbReference type="EnsemblMetazoa" id="BGLB020673-PA"/>
    </source>
</evidence>
<feature type="chain" id="PRO_5044573239" evidence="2">
    <location>
        <begin position="17"/>
        <end position="203"/>
    </location>
</feature>
<dbReference type="KEGG" id="bgt:106071473"/>